<dbReference type="Pfam" id="PF14521">
    <property type="entry name" value="Aspzincin_M35"/>
    <property type="match status" value="1"/>
</dbReference>
<gene>
    <name evidence="2" type="ORF">QNA08_17910</name>
</gene>
<reference evidence="2 3" key="1">
    <citation type="submission" date="2023-05" db="EMBL/GenBank/DDBJ databases">
        <title>Chelatococcus sp. nov., a moderately thermophilic bacterium isolated from hot spring microbial mat.</title>
        <authorList>
            <person name="Hu C.-J."/>
            <person name="Li W.-J."/>
        </authorList>
    </citation>
    <scope>NUCLEOTIDE SEQUENCE [LARGE SCALE GENOMIC DNA]</scope>
    <source>
        <strain evidence="2 3">SYSU G07232</strain>
    </source>
</reference>
<dbReference type="Gene3D" id="3.40.390.10">
    <property type="entry name" value="Collagenase (Catalytic Domain)"/>
    <property type="match status" value="1"/>
</dbReference>
<feature type="domain" description="Lysine-specific metallo-endopeptidase" evidence="1">
    <location>
        <begin position="96"/>
        <end position="144"/>
    </location>
</feature>
<dbReference type="EC" id="3.4.24.-" evidence="2"/>
<evidence type="ECO:0000313" key="2">
    <source>
        <dbReference type="EMBL" id="MDJ1160090.1"/>
    </source>
</evidence>
<proteinExistence type="predicted"/>
<accession>A0ABT7ALZ4</accession>
<protein>
    <submittedName>
        <fullName evidence="2">M35 family metallo-endopeptidase</fullName>
        <ecNumber evidence="2">3.4.24.-</ecNumber>
    </submittedName>
</protein>
<evidence type="ECO:0000259" key="1">
    <source>
        <dbReference type="Pfam" id="PF14521"/>
    </source>
</evidence>
<dbReference type="InterPro" id="IPR024079">
    <property type="entry name" value="MetalloPept_cat_dom_sf"/>
</dbReference>
<dbReference type="Proteomes" id="UP001321492">
    <property type="component" value="Unassembled WGS sequence"/>
</dbReference>
<dbReference type="EMBL" id="JASJEV010000017">
    <property type="protein sequence ID" value="MDJ1160090.1"/>
    <property type="molecule type" value="Genomic_DNA"/>
</dbReference>
<evidence type="ECO:0000313" key="3">
    <source>
        <dbReference type="Proteomes" id="UP001321492"/>
    </source>
</evidence>
<dbReference type="GO" id="GO:0016787">
    <property type="term" value="F:hydrolase activity"/>
    <property type="evidence" value="ECO:0007669"/>
    <property type="project" value="UniProtKB-KW"/>
</dbReference>
<organism evidence="2 3">
    <name type="scientific">Chelatococcus albus</name>
    <dbReference type="NCBI Taxonomy" id="3047466"/>
    <lineage>
        <taxon>Bacteria</taxon>
        <taxon>Pseudomonadati</taxon>
        <taxon>Pseudomonadota</taxon>
        <taxon>Alphaproteobacteria</taxon>
        <taxon>Hyphomicrobiales</taxon>
        <taxon>Chelatococcaceae</taxon>
        <taxon>Chelatococcus</taxon>
    </lineage>
</organism>
<keyword evidence="2" id="KW-0378">Hydrolase</keyword>
<dbReference type="RefSeq" id="WP_283742090.1">
    <property type="nucleotide sequence ID" value="NZ_JASJEV010000017.1"/>
</dbReference>
<dbReference type="SUPFAM" id="SSF55486">
    <property type="entry name" value="Metalloproteases ('zincins'), catalytic domain"/>
    <property type="match status" value="1"/>
</dbReference>
<name>A0ABT7ALZ4_9HYPH</name>
<sequence>MQSRLSWRCAQSFFVSTPQFNIRQDTRETRGTIAHVQGASLNWPDWRILPPSMCSRPMSGLTGIGVVNPLVSAIRRFTPPDGINLYDQAHFGDPDDNNRASTIVNESSHLVLGTDDHASGYEPAFTRLSPTQTLYNADSYGLFARAVCERDGAP</sequence>
<dbReference type="InterPro" id="IPR029463">
    <property type="entry name" value="Lys_MEP"/>
</dbReference>
<comment type="caution">
    <text evidence="2">The sequence shown here is derived from an EMBL/GenBank/DDBJ whole genome shotgun (WGS) entry which is preliminary data.</text>
</comment>
<keyword evidence="3" id="KW-1185">Reference proteome</keyword>